<reference evidence="12" key="1">
    <citation type="submission" date="2025-08" db="UniProtKB">
        <authorList>
            <consortium name="RefSeq"/>
        </authorList>
    </citation>
    <scope>IDENTIFICATION</scope>
    <source>
        <tissue evidence="12">Tentacle</tissue>
    </source>
</reference>
<dbReference type="GO" id="GO:0005886">
    <property type="term" value="C:plasma membrane"/>
    <property type="evidence" value="ECO:0007669"/>
    <property type="project" value="TreeGrafter"/>
</dbReference>
<dbReference type="RefSeq" id="XP_031554324.1">
    <property type="nucleotide sequence ID" value="XM_031698464.1"/>
</dbReference>
<proteinExistence type="inferred from homology"/>
<dbReference type="FunCoup" id="A0A6P8HD42">
    <property type="interactions" value="1011"/>
</dbReference>
<dbReference type="GO" id="GO:0099536">
    <property type="term" value="P:synaptic signaling"/>
    <property type="evidence" value="ECO:0007669"/>
    <property type="project" value="TreeGrafter"/>
</dbReference>
<keyword evidence="11" id="KW-1185">Reference proteome</keyword>
<evidence type="ECO:0000256" key="3">
    <source>
        <dbReference type="ARBA" id="ARBA00012483"/>
    </source>
</evidence>
<name>A0A6P8HD42_ACTTE</name>
<evidence type="ECO:0000256" key="9">
    <source>
        <dbReference type="SAM" id="MobiDB-lite"/>
    </source>
</evidence>
<dbReference type="PROSITE" id="PS01357">
    <property type="entry name" value="ZF_ZZ_1"/>
    <property type="match status" value="1"/>
</dbReference>
<protein>
    <recommendedName>
        <fullName evidence="3">RING-type E3 ubiquitin transferase</fullName>
        <ecNumber evidence="3">2.3.2.27</ecNumber>
    </recommendedName>
</protein>
<dbReference type="PROSITE" id="PS50135">
    <property type="entry name" value="ZF_ZZ_2"/>
    <property type="match status" value="1"/>
</dbReference>
<evidence type="ECO:0000259" key="10">
    <source>
        <dbReference type="PROSITE" id="PS50135"/>
    </source>
</evidence>
<organism evidence="11 12">
    <name type="scientific">Actinia tenebrosa</name>
    <name type="common">Australian red waratah sea anemone</name>
    <dbReference type="NCBI Taxonomy" id="6105"/>
    <lineage>
        <taxon>Eukaryota</taxon>
        <taxon>Metazoa</taxon>
        <taxon>Cnidaria</taxon>
        <taxon>Anthozoa</taxon>
        <taxon>Hexacorallia</taxon>
        <taxon>Actiniaria</taxon>
        <taxon>Actiniidae</taxon>
        <taxon>Actinia</taxon>
    </lineage>
</organism>
<evidence type="ECO:0000256" key="7">
    <source>
        <dbReference type="ARBA" id="ARBA00022833"/>
    </source>
</evidence>
<gene>
    <name evidence="12" type="primary">LOC116291299</name>
</gene>
<dbReference type="InterPro" id="IPR043145">
    <property type="entry name" value="Znf_ZZ_sf"/>
</dbReference>
<feature type="compositionally biased region" description="Low complexity" evidence="9">
    <location>
        <begin position="256"/>
        <end position="280"/>
    </location>
</feature>
<comment type="catalytic activity">
    <reaction evidence="1">
        <text>S-ubiquitinyl-[E2 ubiquitin-conjugating enzyme]-L-cysteine + [acceptor protein]-L-lysine = [E2 ubiquitin-conjugating enzyme]-L-cysteine + N(6)-ubiquitinyl-[acceptor protein]-L-lysine.</text>
        <dbReference type="EC" id="2.3.2.27"/>
    </reaction>
</comment>
<feature type="region of interest" description="Disordered" evidence="9">
    <location>
        <begin position="136"/>
        <end position="198"/>
    </location>
</feature>
<dbReference type="Gene3D" id="3.30.60.90">
    <property type="match status" value="1"/>
</dbReference>
<dbReference type="SMART" id="SM00291">
    <property type="entry name" value="ZnF_ZZ"/>
    <property type="match status" value="1"/>
</dbReference>
<dbReference type="PANTHER" id="PTHR12268">
    <property type="entry name" value="E3 UBIQUITIN-PROTEIN LIGASE KCMF1"/>
    <property type="match status" value="1"/>
</dbReference>
<dbReference type="GO" id="GO:0045202">
    <property type="term" value="C:synapse"/>
    <property type="evidence" value="ECO:0007669"/>
    <property type="project" value="GOC"/>
</dbReference>
<dbReference type="Pfam" id="PF05605">
    <property type="entry name" value="zf-Di19"/>
    <property type="match status" value="1"/>
</dbReference>
<evidence type="ECO:0000313" key="12">
    <source>
        <dbReference type="RefSeq" id="XP_031554324.1"/>
    </source>
</evidence>
<evidence type="ECO:0000256" key="1">
    <source>
        <dbReference type="ARBA" id="ARBA00000900"/>
    </source>
</evidence>
<evidence type="ECO:0000256" key="5">
    <source>
        <dbReference type="ARBA" id="ARBA00022723"/>
    </source>
</evidence>
<keyword evidence="4" id="KW-0808">Transferase</keyword>
<evidence type="ECO:0000256" key="6">
    <source>
        <dbReference type="ARBA" id="ARBA00022771"/>
    </source>
</evidence>
<dbReference type="PANTHER" id="PTHR12268:SF13">
    <property type="entry name" value="E3 UBIQUITIN-PROTEIN LIGASE KCMF1"/>
    <property type="match status" value="1"/>
</dbReference>
<dbReference type="SUPFAM" id="SSF57850">
    <property type="entry name" value="RING/U-box"/>
    <property type="match status" value="1"/>
</dbReference>
<dbReference type="InterPro" id="IPR000433">
    <property type="entry name" value="Znf_ZZ"/>
</dbReference>
<dbReference type="InterPro" id="IPR050774">
    <property type="entry name" value="KCMF1/Dystrophin"/>
</dbReference>
<dbReference type="GO" id="GO:0061630">
    <property type="term" value="F:ubiquitin protein ligase activity"/>
    <property type="evidence" value="ECO:0007669"/>
    <property type="project" value="UniProtKB-EC"/>
</dbReference>
<dbReference type="AlphaFoldDB" id="A0A6P8HD42"/>
<dbReference type="Proteomes" id="UP000515163">
    <property type="component" value="Unplaced"/>
</dbReference>
<dbReference type="OrthoDB" id="7873042at2759"/>
<feature type="compositionally biased region" description="Low complexity" evidence="9">
    <location>
        <begin position="177"/>
        <end position="196"/>
    </location>
</feature>
<comment type="similarity">
    <text evidence="2">Belongs to the KCMF1 family.</text>
</comment>
<sequence length="397" mass="43740">MSRHEGVSCDSCNKGNFRGKRFKCLICYDYDLCSTCYENGATTTRHTADHPMQCILTRADFDLYYGGEAFTADQPQAFTCPYCSKIGFTEALLQEHVTSEHADASIEVVCPVCAALPGGDPNHVTDDFAAHLTLEHRAPRDIDEPGTGRQVRRMFHPGRGVSGPRPPRPRTGAMNFSSSSGSSLGPTSSSATSSSSFRESMDPIAELLSQLSGVRRAAQQAQPPVQSQLQLLQQQLQLERQQVQQTRERLERLPQRRQAAASNNQTSNVTSSQENNNSSNSQFLLSRANEPALSDSEQEELEADRADRSLFVQDLIVSSLGSITLQKDSTSKHERFVEEFSQLSLEQQAEGDRGASACGGDSLSYHKTDCNLLETQTDPHNQDIEVINLETEDDKDS</sequence>
<dbReference type="InParanoid" id="A0A6P8HD42"/>
<dbReference type="GeneID" id="116291299"/>
<dbReference type="EC" id="2.3.2.27" evidence="3"/>
<keyword evidence="6 8" id="KW-0863">Zinc-finger</keyword>
<dbReference type="GO" id="GO:0008270">
    <property type="term" value="F:zinc ion binding"/>
    <property type="evidence" value="ECO:0007669"/>
    <property type="project" value="UniProtKB-KW"/>
</dbReference>
<accession>A0A6P8HD42</accession>
<dbReference type="InterPro" id="IPR008598">
    <property type="entry name" value="Di19_Zn-bd"/>
</dbReference>
<dbReference type="Pfam" id="PF00569">
    <property type="entry name" value="ZZ"/>
    <property type="match status" value="1"/>
</dbReference>
<keyword evidence="7" id="KW-0862">Zinc</keyword>
<feature type="region of interest" description="Disordered" evidence="9">
    <location>
        <begin position="247"/>
        <end position="280"/>
    </location>
</feature>
<evidence type="ECO:0000256" key="2">
    <source>
        <dbReference type="ARBA" id="ARBA00010938"/>
    </source>
</evidence>
<dbReference type="CDD" id="cd02338">
    <property type="entry name" value="ZZ_PCMF_like"/>
    <property type="match status" value="1"/>
</dbReference>
<dbReference type="KEGG" id="aten:116291299"/>
<evidence type="ECO:0000256" key="8">
    <source>
        <dbReference type="PROSITE-ProRule" id="PRU00228"/>
    </source>
</evidence>
<keyword evidence="5" id="KW-0479">Metal-binding</keyword>
<evidence type="ECO:0000313" key="11">
    <source>
        <dbReference type="Proteomes" id="UP000515163"/>
    </source>
</evidence>
<feature type="domain" description="ZZ-type" evidence="10">
    <location>
        <begin position="4"/>
        <end position="60"/>
    </location>
</feature>
<evidence type="ECO:0000256" key="4">
    <source>
        <dbReference type="ARBA" id="ARBA00022679"/>
    </source>
</evidence>